<accession>A0A2K8Z7M5</accession>
<name>A0A2K8Z7M5_9BACT</name>
<dbReference type="SMART" id="SM00867">
    <property type="entry name" value="YceI"/>
    <property type="match status" value="1"/>
</dbReference>
<dbReference type="SUPFAM" id="SSF101874">
    <property type="entry name" value="YceI-like"/>
    <property type="match status" value="1"/>
</dbReference>
<dbReference type="Gene3D" id="2.40.128.110">
    <property type="entry name" value="Lipid/polyisoprenoid-binding, YceI-like"/>
    <property type="match status" value="1"/>
</dbReference>
<evidence type="ECO:0000313" key="2">
    <source>
        <dbReference type="EMBL" id="AUD05848.1"/>
    </source>
</evidence>
<dbReference type="PANTHER" id="PTHR34406:SF1">
    <property type="entry name" value="PROTEIN YCEI"/>
    <property type="match status" value="1"/>
</dbReference>
<evidence type="ECO:0000259" key="1">
    <source>
        <dbReference type="SMART" id="SM00867"/>
    </source>
</evidence>
<dbReference type="InterPro" id="IPR036761">
    <property type="entry name" value="TTHA0802/YceI-like_sf"/>
</dbReference>
<dbReference type="AlphaFoldDB" id="A0A2K8Z7M5"/>
<reference evidence="2 3" key="1">
    <citation type="submission" date="2017-11" db="EMBL/GenBank/DDBJ databases">
        <title>Taxonomic description and genome sequences of Spirosoma HA7 sp. nov., isolated from pollen microhabitat of Corylus avellana.</title>
        <authorList>
            <person name="Ambika Manirajan B."/>
            <person name="Suarez C."/>
            <person name="Ratering S."/>
            <person name="Geissler-Plaum R."/>
            <person name="Cardinale M."/>
            <person name="Sylvia S."/>
        </authorList>
    </citation>
    <scope>NUCLEOTIDE SEQUENCE [LARGE SCALE GENOMIC DNA]</scope>
    <source>
        <strain evidence="2 3">HA7</strain>
    </source>
</reference>
<organism evidence="2 3">
    <name type="scientific">Spirosoma pollinicola</name>
    <dbReference type="NCBI Taxonomy" id="2057025"/>
    <lineage>
        <taxon>Bacteria</taxon>
        <taxon>Pseudomonadati</taxon>
        <taxon>Bacteroidota</taxon>
        <taxon>Cytophagia</taxon>
        <taxon>Cytophagales</taxon>
        <taxon>Cytophagaceae</taxon>
        <taxon>Spirosoma</taxon>
    </lineage>
</organism>
<dbReference type="InterPro" id="IPR007372">
    <property type="entry name" value="Lipid/polyisoprenoid-bd_YceI"/>
</dbReference>
<dbReference type="RefSeq" id="WP_100992400.1">
    <property type="nucleotide sequence ID" value="NZ_CP025096.1"/>
</dbReference>
<keyword evidence="3" id="KW-1185">Reference proteome</keyword>
<evidence type="ECO:0000313" key="3">
    <source>
        <dbReference type="Proteomes" id="UP000232883"/>
    </source>
</evidence>
<feature type="domain" description="Lipid/polyisoprenoid-binding YceI-like" evidence="1">
    <location>
        <begin position="5"/>
        <end position="174"/>
    </location>
</feature>
<dbReference type="EMBL" id="CP025096">
    <property type="protein sequence ID" value="AUD05848.1"/>
    <property type="molecule type" value="Genomic_DNA"/>
</dbReference>
<protein>
    <recommendedName>
        <fullName evidence="1">Lipid/polyisoprenoid-binding YceI-like domain-containing protein</fullName>
    </recommendedName>
</protein>
<dbReference type="Pfam" id="PF04264">
    <property type="entry name" value="YceI"/>
    <property type="match status" value="1"/>
</dbReference>
<dbReference type="KEGG" id="spir:CWM47_30785"/>
<gene>
    <name evidence="2" type="ORF">CWM47_30785</name>
</gene>
<dbReference type="OrthoDB" id="9811006at2"/>
<dbReference type="PANTHER" id="PTHR34406">
    <property type="entry name" value="PROTEIN YCEI"/>
    <property type="match status" value="1"/>
</dbReference>
<sequence>MATTNWVVDPMHSEVQFKIKHLVISTVTGTFRNFEGGATTESDDFDNAEIHFSLHVDSVDTNQEMRDAHLKGADFFDAETFPKIAFKSTSFKKIDDDEYALNGDLTMKGVTKPVTLKAEYGGTAKDAYGNQKLGFEVTGKVNRKEFGLTYNALTETGGLALGEDIKLSANIQLAKAA</sequence>
<proteinExistence type="predicted"/>
<dbReference type="Proteomes" id="UP000232883">
    <property type="component" value="Chromosome"/>
</dbReference>